<feature type="domain" description="Amidohydrolase-related" evidence="4">
    <location>
        <begin position="56"/>
        <end position="442"/>
    </location>
</feature>
<proteinExistence type="inferred from homology"/>
<name>A0A160VDP7_9ZZZZ</name>
<dbReference type="SUPFAM" id="SSF51338">
    <property type="entry name" value="Composite domain of metallo-dependent hydrolases"/>
    <property type="match status" value="1"/>
</dbReference>
<evidence type="ECO:0000256" key="3">
    <source>
        <dbReference type="ARBA" id="ARBA00022553"/>
    </source>
</evidence>
<evidence type="ECO:0000259" key="4">
    <source>
        <dbReference type="Pfam" id="PF01979"/>
    </source>
</evidence>
<dbReference type="GO" id="GO:0005829">
    <property type="term" value="C:cytosol"/>
    <property type="evidence" value="ECO:0007669"/>
    <property type="project" value="TreeGrafter"/>
</dbReference>
<dbReference type="GO" id="GO:0004157">
    <property type="term" value="F:dihydropyrimidinase activity"/>
    <property type="evidence" value="ECO:0007669"/>
    <property type="project" value="UniProtKB-EC"/>
</dbReference>
<dbReference type="EC" id="3.5.2.2" evidence="5"/>
<gene>
    <name evidence="5" type="ORF">MGWOODY_Clf2967</name>
</gene>
<dbReference type="EMBL" id="FAXA01000212">
    <property type="protein sequence ID" value="CUV04707.1"/>
    <property type="molecule type" value="Genomic_DNA"/>
</dbReference>
<comment type="cofactor">
    <cofactor evidence="1">
        <name>Zn(2+)</name>
        <dbReference type="ChEBI" id="CHEBI:29105"/>
    </cofactor>
</comment>
<dbReference type="Gene3D" id="2.30.40.10">
    <property type="entry name" value="Urease, subunit C, domain 1"/>
    <property type="match status" value="1"/>
</dbReference>
<dbReference type="InterPro" id="IPR032466">
    <property type="entry name" value="Metal_Hydrolase"/>
</dbReference>
<dbReference type="PROSITE" id="PS01137">
    <property type="entry name" value="TATD_1"/>
    <property type="match status" value="1"/>
</dbReference>
<dbReference type="AlphaFoldDB" id="A0A160VDP7"/>
<dbReference type="InterPro" id="IPR018228">
    <property type="entry name" value="DNase_TatD-rel_CS"/>
</dbReference>
<protein>
    <submittedName>
        <fullName evidence="5">Dihydropyrimidinase</fullName>
        <ecNumber evidence="5">3.5.2.2</ecNumber>
    </submittedName>
</protein>
<accession>A0A160VDP7</accession>
<evidence type="ECO:0000256" key="2">
    <source>
        <dbReference type="ARBA" id="ARBA00008829"/>
    </source>
</evidence>
<keyword evidence="3" id="KW-0597">Phosphoprotein</keyword>
<evidence type="ECO:0000256" key="1">
    <source>
        <dbReference type="ARBA" id="ARBA00001947"/>
    </source>
</evidence>
<organism evidence="5">
    <name type="scientific">hydrothermal vent metagenome</name>
    <dbReference type="NCBI Taxonomy" id="652676"/>
    <lineage>
        <taxon>unclassified sequences</taxon>
        <taxon>metagenomes</taxon>
        <taxon>ecological metagenomes</taxon>
    </lineage>
</organism>
<evidence type="ECO:0000313" key="5">
    <source>
        <dbReference type="EMBL" id="CUV04707.1"/>
    </source>
</evidence>
<dbReference type="Pfam" id="PF01979">
    <property type="entry name" value="Amidohydro_1"/>
    <property type="match status" value="1"/>
</dbReference>
<dbReference type="PANTHER" id="PTHR11647">
    <property type="entry name" value="HYDRANTOINASE/DIHYDROPYRIMIDINASE FAMILY MEMBER"/>
    <property type="match status" value="1"/>
</dbReference>
<reference evidence="5" key="1">
    <citation type="submission" date="2015-10" db="EMBL/GenBank/DDBJ databases">
        <authorList>
            <person name="Gilbert D.G."/>
        </authorList>
    </citation>
    <scope>NUCLEOTIDE SEQUENCE</scope>
</reference>
<dbReference type="InterPro" id="IPR050378">
    <property type="entry name" value="Metallo-dep_Hydrolases_sf"/>
</dbReference>
<dbReference type="FunFam" id="3.20.20.140:FF:000217">
    <property type="entry name" value="Dihydropyrimidinase-related protein 1"/>
    <property type="match status" value="1"/>
</dbReference>
<sequence>MAVDTHVDTIVRGGKVVTSSQVMDAAVAIKGEKIVAVGPEHLLPEAARYIDAEGKFVLPGLIDSHVHLDGHDDYALGALAAAHAGLTTLIPFGNYALEGDETLEQAVRRIQDEVGTAALVDFGFHFILQNRPSILASLPQAMELGVKSFKMFMTYKKRPGRMCDDDYICNAMDMVAKGGGVLQLHCESGNIIEYLENKLIAEGHTHPTDFPTACPDWAEEEAINRAIKMGAATGCPTYVVHLSTQLGLERIKLAQAQGQKIWTETCPQYLLLSDAEMSKFGPLAKIGPPLRPEDGPDRDALWSGLRQGQISLVGSDHSPHPEELKKPGWDNIFVDSTGASVPFGSPGIETVAPLMYSEGVVKRGFPIWWLARVMSENPARIFGLYPRKGVIQAGSDADLLILDPGADRVVTAKDHHSKAGYTLFEGWKVSGRPWMTLLRGQVLLNQGQLEQKPGYGKFLACEGPTTPLGGPVD</sequence>
<dbReference type="InterPro" id="IPR006680">
    <property type="entry name" value="Amidohydro-rel"/>
</dbReference>
<dbReference type="Gene3D" id="3.20.20.140">
    <property type="entry name" value="Metal-dependent hydrolases"/>
    <property type="match status" value="1"/>
</dbReference>
<dbReference type="InterPro" id="IPR011059">
    <property type="entry name" value="Metal-dep_hydrolase_composite"/>
</dbReference>
<dbReference type="SUPFAM" id="SSF51556">
    <property type="entry name" value="Metallo-dependent hydrolases"/>
    <property type="match status" value="1"/>
</dbReference>
<keyword evidence="5" id="KW-0378">Hydrolase</keyword>
<dbReference type="PANTHER" id="PTHR11647:SF1">
    <property type="entry name" value="COLLAPSIN RESPONSE MEDIATOR PROTEIN"/>
    <property type="match status" value="1"/>
</dbReference>
<comment type="similarity">
    <text evidence="2">Belongs to the metallo-dependent hydrolases superfamily. Hydantoinase/dihydropyrimidinase family.</text>
</comment>